<organism evidence="1 2">
    <name type="scientific">Champsocephalus esox</name>
    <name type="common">pike icefish</name>
    <dbReference type="NCBI Taxonomy" id="159716"/>
    <lineage>
        <taxon>Eukaryota</taxon>
        <taxon>Metazoa</taxon>
        <taxon>Chordata</taxon>
        <taxon>Craniata</taxon>
        <taxon>Vertebrata</taxon>
        <taxon>Euteleostomi</taxon>
        <taxon>Actinopterygii</taxon>
        <taxon>Neopterygii</taxon>
        <taxon>Teleostei</taxon>
        <taxon>Neoteleostei</taxon>
        <taxon>Acanthomorphata</taxon>
        <taxon>Eupercaria</taxon>
        <taxon>Perciformes</taxon>
        <taxon>Notothenioidei</taxon>
        <taxon>Channichthyidae</taxon>
        <taxon>Champsocephalus</taxon>
    </lineage>
</organism>
<name>A0AAN8BL85_9TELE</name>
<proteinExistence type="predicted"/>
<gene>
    <name evidence="1" type="ORF">CesoFtcFv8_017418</name>
</gene>
<protein>
    <submittedName>
        <fullName evidence="1">Uncharacterized protein</fullName>
    </submittedName>
</protein>
<reference evidence="1 2" key="1">
    <citation type="journal article" date="2023" name="Mol. Biol. Evol.">
        <title>Genomics of Secondarily Temperate Adaptation in the Only Non-Antarctic Icefish.</title>
        <authorList>
            <person name="Rivera-Colon A.G."/>
            <person name="Rayamajhi N."/>
            <person name="Minhas B.F."/>
            <person name="Madrigal G."/>
            <person name="Bilyk K.T."/>
            <person name="Yoon V."/>
            <person name="Hune M."/>
            <person name="Gregory S."/>
            <person name="Cheng C.H.C."/>
            <person name="Catchen J.M."/>
        </authorList>
    </citation>
    <scope>NUCLEOTIDE SEQUENCE [LARGE SCALE GENOMIC DNA]</scope>
    <source>
        <strain evidence="1">JC2023a</strain>
    </source>
</reference>
<dbReference type="Proteomes" id="UP001335648">
    <property type="component" value="Unassembled WGS sequence"/>
</dbReference>
<accession>A0AAN8BL85</accession>
<dbReference type="EMBL" id="JAULUE010002059">
    <property type="protein sequence ID" value="KAK5886380.1"/>
    <property type="molecule type" value="Genomic_DNA"/>
</dbReference>
<sequence>MLFKESGHILPPAVRRRRPASFHLHPPLPLLLIHLLFPTPPPLNPPIFPGLRQRTCDDRGFSTGHGNPLLPFCSHWPRESIHSSPFSVPINLLSMFPGSTFLPIKSFHCPALQESGYTGL</sequence>
<evidence type="ECO:0000313" key="1">
    <source>
        <dbReference type="EMBL" id="KAK5886380.1"/>
    </source>
</evidence>
<keyword evidence="2" id="KW-1185">Reference proteome</keyword>
<evidence type="ECO:0000313" key="2">
    <source>
        <dbReference type="Proteomes" id="UP001335648"/>
    </source>
</evidence>
<comment type="caution">
    <text evidence="1">The sequence shown here is derived from an EMBL/GenBank/DDBJ whole genome shotgun (WGS) entry which is preliminary data.</text>
</comment>
<dbReference type="AlphaFoldDB" id="A0AAN8BL85"/>